<name>A0A059ZZ13_ACICK</name>
<gene>
    <name evidence="2" type="ORF">Acaty_c1289</name>
</gene>
<reference evidence="2 3" key="1">
    <citation type="journal article" date="2009" name="J. Bacteriol.">
        <title>Draft genome sequence of the extremely acidophilic bacterium Acidithiobacillus caldus ATCC 51756 reveals metabolic versatility in the genus Acidithiobacillus.</title>
        <authorList>
            <person name="Valdes J."/>
            <person name="Quatrini R."/>
            <person name="Hallberg K."/>
            <person name="Dopson M."/>
            <person name="Valenzuela P.D."/>
            <person name="Holmes D.S."/>
        </authorList>
    </citation>
    <scope>NUCLEOTIDE SEQUENCE [LARGE SCALE GENOMIC DNA]</scope>
    <source>
        <strain evidence="3">ATCC 51756 / DSM 8584 / KU</strain>
    </source>
</reference>
<protein>
    <recommendedName>
        <fullName evidence="1">Hemerythrin-like domain-containing protein</fullName>
    </recommendedName>
</protein>
<accession>A0A059ZZ13</accession>
<evidence type="ECO:0000259" key="1">
    <source>
        <dbReference type="Pfam" id="PF01814"/>
    </source>
</evidence>
<dbReference type="Gene3D" id="1.20.120.520">
    <property type="entry name" value="nmb1532 protein domain like"/>
    <property type="match status" value="1"/>
</dbReference>
<dbReference type="HOGENOM" id="CLU_113668_0_0_6"/>
<feature type="domain" description="Hemerythrin-like" evidence="1">
    <location>
        <begin position="14"/>
        <end position="149"/>
    </location>
</feature>
<dbReference type="EMBL" id="CP005986">
    <property type="protein sequence ID" value="AIA55157.1"/>
    <property type="molecule type" value="Genomic_DNA"/>
</dbReference>
<dbReference type="KEGG" id="acz:Acaty_c1289"/>
<dbReference type="RefSeq" id="WP_004872028.1">
    <property type="nucleotide sequence ID" value="NZ_CP005986.1"/>
</dbReference>
<dbReference type="AlphaFoldDB" id="A0A059ZZ13"/>
<organism evidence="2 3">
    <name type="scientific">Acidithiobacillus caldus (strain ATCC 51756 / DSM 8584 / KU)</name>
    <dbReference type="NCBI Taxonomy" id="637389"/>
    <lineage>
        <taxon>Bacteria</taxon>
        <taxon>Pseudomonadati</taxon>
        <taxon>Pseudomonadota</taxon>
        <taxon>Acidithiobacillia</taxon>
        <taxon>Acidithiobacillales</taxon>
        <taxon>Acidithiobacillaceae</taxon>
        <taxon>Acidithiobacillus</taxon>
    </lineage>
</organism>
<dbReference type="InterPro" id="IPR012312">
    <property type="entry name" value="Hemerythrin-like"/>
</dbReference>
<dbReference type="Pfam" id="PF01814">
    <property type="entry name" value="Hemerythrin"/>
    <property type="match status" value="1"/>
</dbReference>
<evidence type="ECO:0000313" key="2">
    <source>
        <dbReference type="EMBL" id="AIA55157.1"/>
    </source>
</evidence>
<proteinExistence type="predicted"/>
<dbReference type="Proteomes" id="UP000005522">
    <property type="component" value="Chromosome"/>
</dbReference>
<evidence type="ECO:0000313" key="3">
    <source>
        <dbReference type="Proteomes" id="UP000005522"/>
    </source>
</evidence>
<dbReference type="eggNOG" id="COG3945">
    <property type="taxonomic scope" value="Bacteria"/>
</dbReference>
<sequence>MDFFPAPAPSFHDPIGLLRACHEKMLRHALTLERLPTHLEQHGADADFAQAAMRVLRYFDEAAPAHHMDEEATLFPWLLAHPGLSAALRSTLQRLRHQHTELEQNWYDLACDLRHVLTKGVVCPLRLEPFLSSNRAHLLCENTEIFPLAEALLDPETARELGTAMQRRRMASSSPGGV</sequence>
<dbReference type="GeneID" id="92931495"/>